<dbReference type="PROSITE" id="PS50297">
    <property type="entry name" value="ANK_REP_REGION"/>
    <property type="match status" value="1"/>
</dbReference>
<dbReference type="SUPFAM" id="SSF48403">
    <property type="entry name" value="Ankyrin repeat"/>
    <property type="match status" value="1"/>
</dbReference>
<dbReference type="InterPro" id="IPR027417">
    <property type="entry name" value="P-loop_NTPase"/>
</dbReference>
<evidence type="ECO:0000256" key="2">
    <source>
        <dbReference type="PROSITE-ProRule" id="PRU00023"/>
    </source>
</evidence>
<dbReference type="InterPro" id="IPR002110">
    <property type="entry name" value="Ankyrin_rpt"/>
</dbReference>
<evidence type="ECO:0000256" key="1">
    <source>
        <dbReference type="ARBA" id="ARBA00022737"/>
    </source>
</evidence>
<dbReference type="PROSITE" id="PS50088">
    <property type="entry name" value="ANK_REPEAT"/>
    <property type="match status" value="1"/>
</dbReference>
<dbReference type="EMBL" id="JAQQWL010000009">
    <property type="protein sequence ID" value="KAK8058159.1"/>
    <property type="molecule type" value="Genomic_DNA"/>
</dbReference>
<dbReference type="Pfam" id="PF00023">
    <property type="entry name" value="Ank"/>
    <property type="match status" value="1"/>
</dbReference>
<organism evidence="4 5">
    <name type="scientific">Apiospora phragmitis</name>
    <dbReference type="NCBI Taxonomy" id="2905665"/>
    <lineage>
        <taxon>Eukaryota</taxon>
        <taxon>Fungi</taxon>
        <taxon>Dikarya</taxon>
        <taxon>Ascomycota</taxon>
        <taxon>Pezizomycotina</taxon>
        <taxon>Sordariomycetes</taxon>
        <taxon>Xylariomycetidae</taxon>
        <taxon>Amphisphaeriales</taxon>
        <taxon>Apiosporaceae</taxon>
        <taxon>Apiospora</taxon>
    </lineage>
</organism>
<feature type="domain" description="Nephrocystin 3-like N-terminal" evidence="3">
    <location>
        <begin position="18"/>
        <end position="158"/>
    </location>
</feature>
<dbReference type="InterPro" id="IPR036770">
    <property type="entry name" value="Ankyrin_rpt-contain_sf"/>
</dbReference>
<sequence>MERIRPVRNSLATRQTRAGKTKLSTKVVDALLSDARERPGLVAAAYFYCDRNRTDHQEPGQILASFVRQLSFRDDTQAVVGFASDQYGRHQKRGFAASLTSLECTDILTRLVSLYQKVFFVVDGLDECDKGTRHDFMDTLESIRLISTSTVKMFVASRDDGDIKNRYSTTSNLLISVADSQEDIERFVVTQIETSSWVNNPNMESFTRFLWASLHIRELLELQRPKDVREYLEGLPEGILQTYDQMYAKVLQKRGSVGKIATRAFQWLMCSLRPLTPEELVVLAGQDPDADFSFDVDIGVEYLLEACQNLIVVTQPLMPKRAVASFGMGNTITAQSFCRFAHLSVQEYFEQNHWSTSECHVIAAKICLRAMITPSFIQLREKWQTEFFAVVPYVTNRDKMNKERRILLEAEVSLIRYAEDWHIHSFLVNELAGTHRDRFEPSYLRLLKPDSASVLLCVACGLLELVKYWIQEQTVDFNLVTEKGIPLLSIAAYMQQYDMVKMLLELGADPNVQVVCQDQEVLFDSWGLRDKSGYESFSPIDSAVRSRNDSKKRLANITTLLIDHGAQARHSLNGLEYAFASNRKDYATAELLLRHGAGNNELSDGQYWTECFNRRPDWTSINLLLDYGARTHEVIFGSGAHISSAVGMSVITQRERG</sequence>
<dbReference type="Gene3D" id="3.40.50.300">
    <property type="entry name" value="P-loop containing nucleotide triphosphate hydrolases"/>
    <property type="match status" value="1"/>
</dbReference>
<evidence type="ECO:0000313" key="4">
    <source>
        <dbReference type="EMBL" id="KAK8058159.1"/>
    </source>
</evidence>
<gene>
    <name evidence="4" type="ORF">PG994_008607</name>
</gene>
<accession>A0ABR1UJZ1</accession>
<reference evidence="4 5" key="1">
    <citation type="submission" date="2023-01" db="EMBL/GenBank/DDBJ databases">
        <title>Analysis of 21 Apiospora genomes using comparative genomics revels a genus with tremendous synthesis potential of carbohydrate active enzymes and secondary metabolites.</title>
        <authorList>
            <person name="Sorensen T."/>
        </authorList>
    </citation>
    <scope>NUCLEOTIDE SEQUENCE [LARGE SCALE GENOMIC DNA]</scope>
    <source>
        <strain evidence="4 5">CBS 135458</strain>
    </source>
</reference>
<dbReference type="RefSeq" id="XP_066713605.1">
    <property type="nucleotide sequence ID" value="XM_066860016.1"/>
</dbReference>
<dbReference type="Gene3D" id="1.25.40.20">
    <property type="entry name" value="Ankyrin repeat-containing domain"/>
    <property type="match status" value="1"/>
</dbReference>
<keyword evidence="2" id="KW-0040">ANK repeat</keyword>
<evidence type="ECO:0000313" key="5">
    <source>
        <dbReference type="Proteomes" id="UP001480595"/>
    </source>
</evidence>
<dbReference type="Proteomes" id="UP001480595">
    <property type="component" value="Unassembled WGS sequence"/>
</dbReference>
<comment type="caution">
    <text evidence="4">The sequence shown here is derived from an EMBL/GenBank/DDBJ whole genome shotgun (WGS) entry which is preliminary data.</text>
</comment>
<dbReference type="GeneID" id="92093079"/>
<dbReference type="Pfam" id="PF24883">
    <property type="entry name" value="NPHP3_N"/>
    <property type="match status" value="1"/>
</dbReference>
<dbReference type="SMART" id="SM00248">
    <property type="entry name" value="ANK"/>
    <property type="match status" value="2"/>
</dbReference>
<evidence type="ECO:0000259" key="3">
    <source>
        <dbReference type="Pfam" id="PF24883"/>
    </source>
</evidence>
<name>A0ABR1UJZ1_9PEZI</name>
<dbReference type="PANTHER" id="PTHR10039">
    <property type="entry name" value="AMELOGENIN"/>
    <property type="match status" value="1"/>
</dbReference>
<feature type="repeat" description="ANK" evidence="2">
    <location>
        <begin position="483"/>
        <end position="515"/>
    </location>
</feature>
<keyword evidence="5" id="KW-1185">Reference proteome</keyword>
<keyword evidence="1" id="KW-0677">Repeat</keyword>
<proteinExistence type="predicted"/>
<dbReference type="InterPro" id="IPR056884">
    <property type="entry name" value="NPHP3-like_N"/>
</dbReference>
<dbReference type="PANTHER" id="PTHR10039:SF15">
    <property type="entry name" value="NACHT DOMAIN-CONTAINING PROTEIN"/>
    <property type="match status" value="1"/>
</dbReference>
<protein>
    <recommendedName>
        <fullName evidence="3">Nephrocystin 3-like N-terminal domain-containing protein</fullName>
    </recommendedName>
</protein>